<accession>A0ABS5CY98</accession>
<organism evidence="5 6">
    <name type="scientific">Candidatus Phytoplasma meliae</name>
    <dbReference type="NCBI Taxonomy" id="1848402"/>
    <lineage>
        <taxon>Bacteria</taxon>
        <taxon>Bacillati</taxon>
        <taxon>Mycoplasmatota</taxon>
        <taxon>Mollicutes</taxon>
        <taxon>Acholeplasmatales</taxon>
        <taxon>Acholeplasmataceae</taxon>
        <taxon>Candidatus Phytoplasma</taxon>
        <taxon>16SrXIII (Mexican periwinkle virescence group)</taxon>
    </lineage>
</organism>
<dbReference type="SUPFAM" id="SSF52540">
    <property type="entry name" value="P-loop containing nucleoside triphosphate hydrolases"/>
    <property type="match status" value="1"/>
</dbReference>
<gene>
    <name evidence="5" type="ORF">CHTY_001765</name>
</gene>
<proteinExistence type="predicted"/>
<dbReference type="InterPro" id="IPR027417">
    <property type="entry name" value="P-loop_NTPase"/>
</dbReference>
<dbReference type="EMBL" id="JACAOD020000006">
    <property type="protein sequence ID" value="MBP5835949.1"/>
    <property type="molecule type" value="Genomic_DNA"/>
</dbReference>
<evidence type="ECO:0000313" key="5">
    <source>
        <dbReference type="EMBL" id="MBP5835949.1"/>
    </source>
</evidence>
<keyword evidence="1" id="KW-0813">Transport</keyword>
<name>A0ABS5CY98_9MOLU</name>
<dbReference type="InterPro" id="IPR050093">
    <property type="entry name" value="ABC_SmlMolc_Importer"/>
</dbReference>
<keyword evidence="6" id="KW-1185">Reference proteome</keyword>
<feature type="domain" description="ABC transporter" evidence="4">
    <location>
        <begin position="2"/>
        <end position="231"/>
    </location>
</feature>
<evidence type="ECO:0000256" key="2">
    <source>
        <dbReference type="ARBA" id="ARBA00022741"/>
    </source>
</evidence>
<dbReference type="InterPro" id="IPR003439">
    <property type="entry name" value="ABC_transporter-like_ATP-bd"/>
</dbReference>
<comment type="caution">
    <text evidence="5">The sequence shown here is derived from an EMBL/GenBank/DDBJ whole genome shotgun (WGS) entry which is preliminary data.</text>
</comment>
<dbReference type="GO" id="GO:0005524">
    <property type="term" value="F:ATP binding"/>
    <property type="evidence" value="ECO:0007669"/>
    <property type="project" value="UniProtKB-KW"/>
</dbReference>
<dbReference type="PANTHER" id="PTHR42781">
    <property type="entry name" value="SPERMIDINE/PUTRESCINE IMPORT ATP-BINDING PROTEIN POTA"/>
    <property type="match status" value="1"/>
</dbReference>
<dbReference type="PROSITE" id="PS50893">
    <property type="entry name" value="ABC_TRANSPORTER_2"/>
    <property type="match status" value="1"/>
</dbReference>
<protein>
    <submittedName>
        <fullName evidence="5">ATP-binding cassette domain-containing protein</fullName>
    </submittedName>
</protein>
<dbReference type="Pfam" id="PF00005">
    <property type="entry name" value="ABC_tran"/>
    <property type="match status" value="1"/>
</dbReference>
<reference evidence="5" key="1">
    <citation type="submission" date="2021-04" db="EMBL/GenBank/DDBJ databases">
        <title>Genomic features of Candidatus Phytoplasma meliae isolate ChTYXIII (1SrXIII-G).</title>
        <authorList>
            <person name="Fernandez F.D."/>
            <person name="Conci L.R."/>
        </authorList>
    </citation>
    <scope>NUCLEOTIDE SEQUENCE [LARGE SCALE GENOMIC DNA]</scope>
    <source>
        <strain evidence="5">ChTYXIII-Mo</strain>
    </source>
</reference>
<dbReference type="SMART" id="SM00382">
    <property type="entry name" value="AAA"/>
    <property type="match status" value="1"/>
</dbReference>
<evidence type="ECO:0000259" key="4">
    <source>
        <dbReference type="PROSITE" id="PS50893"/>
    </source>
</evidence>
<keyword evidence="2" id="KW-0547">Nucleotide-binding</keyword>
<evidence type="ECO:0000256" key="3">
    <source>
        <dbReference type="ARBA" id="ARBA00022840"/>
    </source>
</evidence>
<dbReference type="PROSITE" id="PS00211">
    <property type="entry name" value="ABC_TRANSPORTER_1"/>
    <property type="match status" value="1"/>
</dbReference>
<dbReference type="Gene3D" id="3.40.50.300">
    <property type="entry name" value="P-loop containing nucleotide triphosphate hydrolases"/>
    <property type="match status" value="1"/>
</dbReference>
<evidence type="ECO:0000256" key="1">
    <source>
        <dbReference type="ARBA" id="ARBA00022448"/>
    </source>
</evidence>
<sequence>MIKINNLFKTFIVNQNPIPVLKNITLSIAKGEIFGLVGSSGSGKTTLLKIINGFLLPDENLDQTINKSFNHLESAMIFQNFNLLNNLNVFDNIALPLKIRNVTKDDIKYKVNQMLTFVGLSSFATSYPKTLSGGQQQRVAIARALVYRPKIVFCDEPTFALDEITSQEILKLLYQINNQFKTTIVLISHNVASIKTLCHRVAILEQGELKQIIGQTPSLNFQAISYQNIFNMR</sequence>
<evidence type="ECO:0000313" key="6">
    <source>
        <dbReference type="Proteomes" id="UP001195571"/>
    </source>
</evidence>
<dbReference type="InterPro" id="IPR017871">
    <property type="entry name" value="ABC_transporter-like_CS"/>
</dbReference>
<dbReference type="PANTHER" id="PTHR42781:SF9">
    <property type="entry name" value="AMINO ACID ABC TRANSPORTER, ATP-BINDING PROTEIN-RELATED"/>
    <property type="match status" value="1"/>
</dbReference>
<dbReference type="Proteomes" id="UP001195571">
    <property type="component" value="Unassembled WGS sequence"/>
</dbReference>
<dbReference type="InterPro" id="IPR003593">
    <property type="entry name" value="AAA+_ATPase"/>
</dbReference>
<keyword evidence="3 5" id="KW-0067">ATP-binding</keyword>
<dbReference type="RefSeq" id="WP_203552211.1">
    <property type="nucleotide sequence ID" value="NZ_JACAOD020000006.1"/>
</dbReference>